<evidence type="ECO:0000313" key="2">
    <source>
        <dbReference type="EMBL" id="KKZ74919.1"/>
    </source>
</evidence>
<accession>A0A2P2GVL5</accession>
<comment type="caution">
    <text evidence="2">The sequence shown here is derived from an EMBL/GenBank/DDBJ whole genome shotgun (WGS) entry which is preliminary data.</text>
</comment>
<sequence>MRTLARSHPHRARRATAVALASVASVALIVPAAAAAPAPATPVAPETLSVVTKAPDPFLFQYTFNHHLKIGGGNFTVGGRVTLLVKLNNGTVVFRQTVIAQTHSITPGGAIYVETTVSSPCAPGNNGYARAYDHTTETWSPRLPVPVCQRID</sequence>
<keyword evidence="3" id="KW-1185">Reference proteome</keyword>
<name>A0A2P2GVL5_STREW</name>
<dbReference type="OrthoDB" id="3540108at2"/>
<protein>
    <submittedName>
        <fullName evidence="2">Uncharacterized protein</fullName>
    </submittedName>
</protein>
<gene>
    <name evidence="2" type="ORF">VO63_05630</name>
</gene>
<proteinExistence type="predicted"/>
<reference evidence="2 3" key="1">
    <citation type="submission" date="2015-05" db="EMBL/GenBank/DDBJ databases">
        <title>Draft Genome assembly of Streptomyces showdoensis.</title>
        <authorList>
            <person name="Thapa K.K."/>
            <person name="Metsa-Ketela M."/>
        </authorList>
    </citation>
    <scope>NUCLEOTIDE SEQUENCE [LARGE SCALE GENOMIC DNA]</scope>
    <source>
        <strain evidence="2 3">ATCC 15227</strain>
    </source>
</reference>
<organism evidence="2 3">
    <name type="scientific">Streptomyces showdoensis</name>
    <dbReference type="NCBI Taxonomy" id="68268"/>
    <lineage>
        <taxon>Bacteria</taxon>
        <taxon>Bacillati</taxon>
        <taxon>Actinomycetota</taxon>
        <taxon>Actinomycetes</taxon>
        <taxon>Kitasatosporales</taxon>
        <taxon>Streptomycetaceae</taxon>
        <taxon>Streptomyces</taxon>
    </lineage>
</organism>
<dbReference type="AlphaFoldDB" id="A0A2P2GVL5"/>
<dbReference type="RefSeq" id="WP_046906420.1">
    <property type="nucleotide sequence ID" value="NZ_BAAAXG010000026.1"/>
</dbReference>
<evidence type="ECO:0000313" key="3">
    <source>
        <dbReference type="Proteomes" id="UP000265325"/>
    </source>
</evidence>
<feature type="chain" id="PRO_5015172838" evidence="1">
    <location>
        <begin position="36"/>
        <end position="152"/>
    </location>
</feature>
<feature type="signal peptide" evidence="1">
    <location>
        <begin position="1"/>
        <end position="35"/>
    </location>
</feature>
<evidence type="ECO:0000256" key="1">
    <source>
        <dbReference type="SAM" id="SignalP"/>
    </source>
</evidence>
<dbReference type="EMBL" id="LAQS01000006">
    <property type="protein sequence ID" value="KKZ74919.1"/>
    <property type="molecule type" value="Genomic_DNA"/>
</dbReference>
<keyword evidence="1" id="KW-0732">Signal</keyword>
<dbReference type="Proteomes" id="UP000265325">
    <property type="component" value="Unassembled WGS sequence"/>
</dbReference>